<evidence type="ECO:0000313" key="2">
    <source>
        <dbReference type="Proteomes" id="UP000289437"/>
    </source>
</evidence>
<sequence length="214" mass="24196">MRSLFKGSSSQKTSDVRTPRHSSGWVELLKYLQTTESLRILDVGATSPNNINFLTGLGHSVYMANFVEDAARPEWRIANEDAAPDSAPGATHFDTQSFIKQNLDFGGRNFDVITFWDTADYLPPELVAPVIDRLFEVLSPGGKLLAFFHTKNAVDTSFVRYHLTPESHVDMQKTGNYPITGKFQNRQIEQLFHAYASYRFFLAKDSLQEVIVTR</sequence>
<proteinExistence type="predicted"/>
<comment type="caution">
    <text evidence="1">The sequence shown here is derived from an EMBL/GenBank/DDBJ whole genome shotgun (WGS) entry which is preliminary data.</text>
</comment>
<dbReference type="CDD" id="cd02440">
    <property type="entry name" value="AdoMet_MTases"/>
    <property type="match status" value="1"/>
</dbReference>
<dbReference type="SUPFAM" id="SSF53335">
    <property type="entry name" value="S-adenosyl-L-methionine-dependent methyltransferases"/>
    <property type="match status" value="1"/>
</dbReference>
<organism evidence="1 2">
    <name type="scientific">Granulicella sibirica</name>
    <dbReference type="NCBI Taxonomy" id="2479048"/>
    <lineage>
        <taxon>Bacteria</taxon>
        <taxon>Pseudomonadati</taxon>
        <taxon>Acidobacteriota</taxon>
        <taxon>Terriglobia</taxon>
        <taxon>Terriglobales</taxon>
        <taxon>Acidobacteriaceae</taxon>
        <taxon>Granulicella</taxon>
    </lineage>
</organism>
<protein>
    <recommendedName>
        <fullName evidence="3">Methyltransferase domain-containing protein</fullName>
    </recommendedName>
</protein>
<reference evidence="1 2" key="1">
    <citation type="submission" date="2018-11" db="EMBL/GenBank/DDBJ databases">
        <authorList>
            <person name="Mardanov A.V."/>
            <person name="Ravin N.V."/>
            <person name="Dedysh S.N."/>
        </authorList>
    </citation>
    <scope>NUCLEOTIDE SEQUENCE [LARGE SCALE GENOMIC DNA]</scope>
    <source>
        <strain evidence="1 2">AF10</strain>
    </source>
</reference>
<evidence type="ECO:0000313" key="1">
    <source>
        <dbReference type="EMBL" id="RXH55661.1"/>
    </source>
</evidence>
<accession>A0A4Q0T281</accession>
<gene>
    <name evidence="1" type="ORF">GRAN_2518</name>
</gene>
<dbReference type="OrthoDB" id="113704at2"/>
<dbReference type="Proteomes" id="UP000289437">
    <property type="component" value="Unassembled WGS sequence"/>
</dbReference>
<dbReference type="InterPro" id="IPR029063">
    <property type="entry name" value="SAM-dependent_MTases_sf"/>
</dbReference>
<reference evidence="2" key="2">
    <citation type="submission" date="2019-02" db="EMBL/GenBank/DDBJ databases">
        <title>Granulicella sibirica sp. nov., a psychrotolerant acidobacterium isolated from an organic soil layer in forested tundra, West Siberia.</title>
        <authorList>
            <person name="Oshkin I.Y."/>
            <person name="Kulichevskaya I.S."/>
            <person name="Rijpstra W.I.C."/>
            <person name="Sinninghe Damste J.S."/>
            <person name="Rakitin A.L."/>
            <person name="Ravin N.V."/>
            <person name="Dedysh S.N."/>
        </authorList>
    </citation>
    <scope>NUCLEOTIDE SEQUENCE [LARGE SCALE GENOMIC DNA]</scope>
    <source>
        <strain evidence="2">AF10</strain>
    </source>
</reference>
<evidence type="ECO:0008006" key="3">
    <source>
        <dbReference type="Google" id="ProtNLM"/>
    </source>
</evidence>
<keyword evidence="2" id="KW-1185">Reference proteome</keyword>
<dbReference type="EMBL" id="RDSM01000002">
    <property type="protein sequence ID" value="RXH55661.1"/>
    <property type="molecule type" value="Genomic_DNA"/>
</dbReference>
<dbReference type="Gene3D" id="3.40.50.150">
    <property type="entry name" value="Vaccinia Virus protein VP39"/>
    <property type="match status" value="1"/>
</dbReference>
<dbReference type="RefSeq" id="WP_128913275.1">
    <property type="nucleotide sequence ID" value="NZ_RDSM01000002.1"/>
</dbReference>
<dbReference type="AlphaFoldDB" id="A0A4Q0T281"/>
<name>A0A4Q0T281_9BACT</name>